<proteinExistence type="predicted"/>
<reference evidence="3" key="1">
    <citation type="journal article" date="2019" name="Int. J. Syst. Evol. Microbiol.">
        <title>The Global Catalogue of Microorganisms (GCM) 10K type strain sequencing project: providing services to taxonomists for standard genome sequencing and annotation.</title>
        <authorList>
            <consortium name="The Broad Institute Genomics Platform"/>
            <consortium name="The Broad Institute Genome Sequencing Center for Infectious Disease"/>
            <person name="Wu L."/>
            <person name="Ma J."/>
        </authorList>
    </citation>
    <scope>NUCLEOTIDE SEQUENCE [LARGE SCALE GENOMIC DNA]</scope>
    <source>
        <strain evidence="3">KCTC 42984</strain>
    </source>
</reference>
<evidence type="ECO:0000313" key="3">
    <source>
        <dbReference type="Proteomes" id="UP001595604"/>
    </source>
</evidence>
<feature type="domain" description="PilZ" evidence="1">
    <location>
        <begin position="9"/>
        <end position="92"/>
    </location>
</feature>
<organism evidence="2 3">
    <name type="scientific">Novosphingobium bradum</name>
    <dbReference type="NCBI Taxonomy" id="1737444"/>
    <lineage>
        <taxon>Bacteria</taxon>
        <taxon>Pseudomonadati</taxon>
        <taxon>Pseudomonadota</taxon>
        <taxon>Alphaproteobacteria</taxon>
        <taxon>Sphingomonadales</taxon>
        <taxon>Sphingomonadaceae</taxon>
        <taxon>Novosphingobium</taxon>
    </lineage>
</organism>
<dbReference type="InterPro" id="IPR009875">
    <property type="entry name" value="PilZ_domain"/>
</dbReference>
<evidence type="ECO:0000259" key="1">
    <source>
        <dbReference type="Pfam" id="PF07238"/>
    </source>
</evidence>
<gene>
    <name evidence="2" type="ORF">ACFOD9_03970</name>
</gene>
<sequence>MPEQKWVHRSERLKVTLHARMAAPDGAESGVTLVNINSEGCCLTTGGATLATGTPVLVRLESGDSLQGTVRWCDGEKAGLAFQFHLPPARVEYLRREHTTFLAEADGTVGKVQRSVC</sequence>
<accession>A0ABV7IL40</accession>
<dbReference type="SUPFAM" id="SSF141371">
    <property type="entry name" value="PilZ domain-like"/>
    <property type="match status" value="1"/>
</dbReference>
<protein>
    <submittedName>
        <fullName evidence="2">PilZ domain-containing protein</fullName>
    </submittedName>
</protein>
<dbReference type="Proteomes" id="UP001595604">
    <property type="component" value="Unassembled WGS sequence"/>
</dbReference>
<dbReference type="Pfam" id="PF07238">
    <property type="entry name" value="PilZ"/>
    <property type="match status" value="1"/>
</dbReference>
<name>A0ABV7IL40_9SPHN</name>
<comment type="caution">
    <text evidence="2">The sequence shown here is derived from an EMBL/GenBank/DDBJ whole genome shotgun (WGS) entry which is preliminary data.</text>
</comment>
<dbReference type="RefSeq" id="WP_379508790.1">
    <property type="nucleotide sequence ID" value="NZ_JBHRTQ010000004.1"/>
</dbReference>
<keyword evidence="3" id="KW-1185">Reference proteome</keyword>
<dbReference type="EMBL" id="JBHRTQ010000004">
    <property type="protein sequence ID" value="MFC3173403.1"/>
    <property type="molecule type" value="Genomic_DNA"/>
</dbReference>
<evidence type="ECO:0000313" key="2">
    <source>
        <dbReference type="EMBL" id="MFC3173403.1"/>
    </source>
</evidence>